<dbReference type="EMBL" id="JBBPCO010000001">
    <property type="protein sequence ID" value="MEK8088152.1"/>
    <property type="molecule type" value="Genomic_DNA"/>
</dbReference>
<dbReference type="InterPro" id="IPR047959">
    <property type="entry name" value="Transpos_IS5"/>
</dbReference>
<evidence type="ECO:0000256" key="5">
    <source>
        <dbReference type="ARBA" id="ARBA00023172"/>
    </source>
</evidence>
<dbReference type="Pfam" id="PF01609">
    <property type="entry name" value="DDE_Tnp_1"/>
    <property type="match status" value="1"/>
</dbReference>
<name>A0ABU9D5N7_9PROT</name>
<feature type="domain" description="Transposase IS4-like" evidence="6">
    <location>
        <begin position="137"/>
        <end position="305"/>
    </location>
</feature>
<evidence type="ECO:0000256" key="4">
    <source>
        <dbReference type="ARBA" id="ARBA00023125"/>
    </source>
</evidence>
<evidence type="ECO:0000259" key="7">
    <source>
        <dbReference type="Pfam" id="PF05598"/>
    </source>
</evidence>
<dbReference type="NCBIfam" id="NF033581">
    <property type="entry name" value="transpos_IS5_4"/>
    <property type="match status" value="1"/>
</dbReference>
<comment type="function">
    <text evidence="1">Involved in the transposition of the insertion sequence IS5.</text>
</comment>
<evidence type="ECO:0000256" key="1">
    <source>
        <dbReference type="ARBA" id="ARBA00003544"/>
    </source>
</evidence>
<comment type="caution">
    <text evidence="8">The sequence shown here is derived from an EMBL/GenBank/DDBJ whole genome shotgun (WGS) entry which is preliminary data.</text>
</comment>
<dbReference type="Proteomes" id="UP001446205">
    <property type="component" value="Unassembled WGS sequence"/>
</dbReference>
<keyword evidence="5" id="KW-0233">DNA recombination</keyword>
<sequence>MNQLSFAEAEYQSKRRRTRREVFLARMEQLIPWAALEAQIAHHYPQGRQGRPPYRLSAMLRVHCLQLFYNLSDPAMEDALYEIASMRHFAGLRLSDPLPDETTILNFRHFLERHGLGQAVFAAVNQHLAQHGLILREGSILDASIIAAPSSTKNQSGQRDPEMHQTRKGNQWHFGMKLHIGVDDTLGLVHSLHTTPANVHDLTVADKLLHGKEQRAFTDAGYRGIERRPEHRDRALAWYIARRPGERSRLDAEQRQVERIKASIRAKVEHPFRYIKGVFGYDKVRYRGLARNTHRLYWLAAFANLLIGSRYLLPQD</sequence>
<dbReference type="InterPro" id="IPR008490">
    <property type="entry name" value="Transposase_InsH_N"/>
</dbReference>
<reference evidence="8 9" key="1">
    <citation type="submission" date="2024-04" db="EMBL/GenBank/DDBJ databases">
        <authorList>
            <person name="Abashina T."/>
            <person name="Shaikin A."/>
        </authorList>
    </citation>
    <scope>NUCLEOTIDE SEQUENCE [LARGE SCALE GENOMIC DNA]</scope>
    <source>
        <strain evidence="8 9">AAFK</strain>
    </source>
</reference>
<dbReference type="InterPro" id="IPR002559">
    <property type="entry name" value="Transposase_11"/>
</dbReference>
<organism evidence="8 9">
    <name type="scientific">Thermithiobacillus plumbiphilus</name>
    <dbReference type="NCBI Taxonomy" id="1729899"/>
    <lineage>
        <taxon>Bacteria</taxon>
        <taxon>Pseudomonadati</taxon>
        <taxon>Pseudomonadota</taxon>
        <taxon>Acidithiobacillia</taxon>
        <taxon>Acidithiobacillales</taxon>
        <taxon>Thermithiobacillaceae</taxon>
        <taxon>Thermithiobacillus</taxon>
    </lineage>
</organism>
<protein>
    <submittedName>
        <fullName evidence="8">IS5 family transposase</fullName>
    </submittedName>
</protein>
<evidence type="ECO:0000313" key="9">
    <source>
        <dbReference type="Proteomes" id="UP001446205"/>
    </source>
</evidence>
<evidence type="ECO:0000259" key="6">
    <source>
        <dbReference type="Pfam" id="PF01609"/>
    </source>
</evidence>
<dbReference type="Pfam" id="PF05598">
    <property type="entry name" value="DUF772"/>
    <property type="match status" value="1"/>
</dbReference>
<gene>
    <name evidence="8" type="ORF">WOB96_00085</name>
</gene>
<dbReference type="PANTHER" id="PTHR35604:SF2">
    <property type="entry name" value="TRANSPOSASE INSH FOR INSERTION SEQUENCE ELEMENT IS5A-RELATED"/>
    <property type="match status" value="1"/>
</dbReference>
<keyword evidence="4" id="KW-0238">DNA-binding</keyword>
<dbReference type="RefSeq" id="WP_341369219.1">
    <property type="nucleotide sequence ID" value="NZ_JBBPCO010000001.1"/>
</dbReference>
<evidence type="ECO:0000313" key="8">
    <source>
        <dbReference type="EMBL" id="MEK8088152.1"/>
    </source>
</evidence>
<evidence type="ECO:0000256" key="3">
    <source>
        <dbReference type="ARBA" id="ARBA00022578"/>
    </source>
</evidence>
<evidence type="ECO:0000256" key="2">
    <source>
        <dbReference type="ARBA" id="ARBA00010075"/>
    </source>
</evidence>
<proteinExistence type="inferred from homology"/>
<accession>A0ABU9D5N7</accession>
<feature type="domain" description="Transposase InsH N-terminal" evidence="7">
    <location>
        <begin position="18"/>
        <end position="109"/>
    </location>
</feature>
<dbReference type="PANTHER" id="PTHR35604">
    <property type="entry name" value="TRANSPOSASE INSH FOR INSERTION SEQUENCE ELEMENT IS5A-RELATED"/>
    <property type="match status" value="1"/>
</dbReference>
<comment type="similarity">
    <text evidence="2">Belongs to the transposase 11 family.</text>
</comment>
<keyword evidence="9" id="KW-1185">Reference proteome</keyword>
<keyword evidence="3" id="KW-0815">Transposition</keyword>